<dbReference type="EMBL" id="MWIH01000003">
    <property type="protein sequence ID" value="OQO94020.1"/>
    <property type="molecule type" value="Genomic_DNA"/>
</dbReference>
<protein>
    <submittedName>
        <fullName evidence="1">Antitoxin</fullName>
    </submittedName>
</protein>
<dbReference type="STRING" id="1962155.B1813_05815"/>
<proteinExistence type="predicted"/>
<name>A0A1V9AAC1_SACPI</name>
<organism evidence="1 2">
    <name type="scientific">Saccharomonospora piscinae</name>
    <dbReference type="NCBI Taxonomy" id="687388"/>
    <lineage>
        <taxon>Bacteria</taxon>
        <taxon>Bacillati</taxon>
        <taxon>Actinomycetota</taxon>
        <taxon>Actinomycetes</taxon>
        <taxon>Pseudonocardiales</taxon>
        <taxon>Pseudonocardiaceae</taxon>
        <taxon>Saccharomonospora</taxon>
    </lineage>
</organism>
<dbReference type="Proteomes" id="UP000192591">
    <property type="component" value="Unassembled WGS sequence"/>
</dbReference>
<reference evidence="1 2" key="1">
    <citation type="submission" date="2017-02" db="EMBL/GenBank/DDBJ databases">
        <title>Draft genome of Saccharomonospora sp. 154.</title>
        <authorList>
            <person name="Alonso-Carmona G.S."/>
            <person name="De La Haba R."/>
            <person name="Vera-Gargallo B."/>
            <person name="Sandoval-Trujillo A.H."/>
            <person name="Ramirez-Duran N."/>
            <person name="Ventosa A."/>
        </authorList>
    </citation>
    <scope>NUCLEOTIDE SEQUENCE [LARGE SCALE GENOMIC DNA]</scope>
    <source>
        <strain evidence="1 2">LRS4.154</strain>
    </source>
</reference>
<dbReference type="RefSeq" id="WP_081190924.1">
    <property type="nucleotide sequence ID" value="NZ_MWIH01000003.1"/>
</dbReference>
<keyword evidence="2" id="KW-1185">Reference proteome</keyword>
<evidence type="ECO:0000313" key="1">
    <source>
        <dbReference type="EMBL" id="OQO94020.1"/>
    </source>
</evidence>
<accession>A0A1V9AAC1</accession>
<comment type="caution">
    <text evidence="1">The sequence shown here is derived from an EMBL/GenBank/DDBJ whole genome shotgun (WGS) entry which is preliminary data.</text>
</comment>
<dbReference type="AlphaFoldDB" id="A0A1V9AAC1"/>
<gene>
    <name evidence="1" type="ORF">B1813_05815</name>
</gene>
<sequence>MRTTVTLDPDVAELVKRLMAEQSLSFKEAVNKAIRSALAPPPAEFRTPSYAMGPPRVPLDRALEVAAELENAEIRRELGAGR</sequence>
<evidence type="ECO:0000313" key="2">
    <source>
        <dbReference type="Proteomes" id="UP000192591"/>
    </source>
</evidence>